<protein>
    <submittedName>
        <fullName evidence="2">Uncharacterized protein</fullName>
    </submittedName>
</protein>
<gene>
    <name evidence="3" type="ORF">GA0071312_2974</name>
    <name evidence="2" type="ORF">HLUCCO17_06855</name>
</gene>
<feature type="compositionally biased region" description="Polar residues" evidence="1">
    <location>
        <begin position="1"/>
        <end position="32"/>
    </location>
</feature>
<sequence>MNFHSFPNSNVWRSAGAPNQAQGFSTNAQVQSWGARGPSVASDNSGFQAGNKWGNSGGNTDTRSWGGRGTGAPAFADDQAHAGGGNKWGARGPSVVSGNHQSPPAPSWNGGTSWSTPGSDRAWGGAVWGSSHAPHQMPTQSAPQWTPRNSPEVRPAPPPAKPVADWSWANSGAASTNAPKDTASGSANWAAGNPSGTTNGSGAQGAGMGWANGETGSPVGGGSQNAGDDDTTSGSGAQGAGMGWANGETGSPVGGGSQNAGDDDTTSGSGAQGAGMGWANGETGSPVGGGSQKPGGNGTTNGSDAQGAGMGWANGETGSPVGGGSQNAGDDDTTSDSASGDGGTSDWVNAGSGSENTGAAEEAGESDQTDDATADDGADSDHTDDATTEDSANSDGSDWVDAGENAGESGNDATDSDAGTGEAGDDTGADGGGESGSGETGSGETGSGETGSGGETDTQPVELDSTQQVDNIRFLSGLVGNESPSEAEATRVVEIYNSFRLSPAELTNLQTMAQNAATRMFATEGQDFATHAQNWANYSDEERQGAITAFFEGIRDDLGLETPINFYNTPPTDSGMVSHGHYNPDDNSLSVNVNSEVHETFPEVMTTVFHEIVHASYYQDTADVATDDVPALLENGDLTYAQALTHLNVFPPLYISEEQHGLVNYTLNPHEQLAFTGQYLFDQAIIDAGYDHERVIESGNPLFVNMQQHGFA</sequence>
<feature type="compositionally biased region" description="Gly residues" evidence="1">
    <location>
        <begin position="429"/>
        <end position="454"/>
    </location>
</feature>
<name>A0A0P8A1P0_9HYPH</name>
<dbReference type="PATRIC" id="fig|1653334.4.peg.2446"/>
<feature type="compositionally biased region" description="Polar residues" evidence="1">
    <location>
        <begin position="109"/>
        <end position="118"/>
    </location>
</feature>
<dbReference type="STRING" id="1653334.GA0071312_2974"/>
<evidence type="ECO:0000313" key="3">
    <source>
        <dbReference type="EMBL" id="SCC82000.1"/>
    </source>
</evidence>
<feature type="region of interest" description="Disordered" evidence="1">
    <location>
        <begin position="1"/>
        <end position="468"/>
    </location>
</feature>
<evidence type="ECO:0000313" key="2">
    <source>
        <dbReference type="EMBL" id="KPQ11350.1"/>
    </source>
</evidence>
<feature type="compositionally biased region" description="Gly residues" evidence="1">
    <location>
        <begin position="286"/>
        <end position="299"/>
    </location>
</feature>
<dbReference type="PRINTS" id="PR01746">
    <property type="entry name" value="DENSEGRNULE6"/>
</dbReference>
<keyword evidence="5" id="KW-1185">Reference proteome</keyword>
<dbReference type="InterPro" id="IPR008119">
    <property type="entry name" value="Gra6_protein"/>
</dbReference>
<feature type="compositionally biased region" description="Acidic residues" evidence="1">
    <location>
        <begin position="362"/>
        <end position="378"/>
    </location>
</feature>
<proteinExistence type="predicted"/>
<feature type="compositionally biased region" description="Polar residues" evidence="1">
    <location>
        <begin position="168"/>
        <end position="187"/>
    </location>
</feature>
<dbReference type="Proteomes" id="UP000182800">
    <property type="component" value="Unassembled WGS sequence"/>
</dbReference>
<reference evidence="3 5" key="2">
    <citation type="submission" date="2016-08" db="EMBL/GenBank/DDBJ databases">
        <authorList>
            <person name="Varghese N."/>
            <person name="Submissions Spin"/>
        </authorList>
    </citation>
    <scope>NUCLEOTIDE SEQUENCE [LARGE SCALE GENOMIC DNA]</scope>
    <source>
        <strain evidence="3 5">HL-109</strain>
    </source>
</reference>
<evidence type="ECO:0000256" key="1">
    <source>
        <dbReference type="SAM" id="MobiDB-lite"/>
    </source>
</evidence>
<dbReference type="RefSeq" id="WP_165604045.1">
    <property type="nucleotide sequence ID" value="NZ_FMBM01000002.1"/>
</dbReference>
<evidence type="ECO:0000313" key="4">
    <source>
        <dbReference type="Proteomes" id="UP000050497"/>
    </source>
</evidence>
<organism evidence="2 4">
    <name type="scientific">Saliniramus fredricksonii</name>
    <dbReference type="NCBI Taxonomy" id="1653334"/>
    <lineage>
        <taxon>Bacteria</taxon>
        <taxon>Pseudomonadati</taxon>
        <taxon>Pseudomonadota</taxon>
        <taxon>Alphaproteobacteria</taxon>
        <taxon>Hyphomicrobiales</taxon>
        <taxon>Salinarimonadaceae</taxon>
        <taxon>Saliniramus</taxon>
    </lineage>
</organism>
<dbReference type="EMBL" id="LJSX01000008">
    <property type="protein sequence ID" value="KPQ11350.1"/>
    <property type="molecule type" value="Genomic_DNA"/>
</dbReference>
<evidence type="ECO:0000313" key="5">
    <source>
        <dbReference type="Proteomes" id="UP000182800"/>
    </source>
</evidence>
<feature type="compositionally biased region" description="Polar residues" evidence="1">
    <location>
        <begin position="137"/>
        <end position="146"/>
    </location>
</feature>
<dbReference type="EMBL" id="FMBM01000002">
    <property type="protein sequence ID" value="SCC82000.1"/>
    <property type="molecule type" value="Genomic_DNA"/>
</dbReference>
<dbReference type="Proteomes" id="UP000050497">
    <property type="component" value="Unassembled WGS sequence"/>
</dbReference>
<comment type="caution">
    <text evidence="2">The sequence shown here is derived from an EMBL/GenBank/DDBJ whole genome shotgun (WGS) entry which is preliminary data.</text>
</comment>
<reference evidence="2 4" key="1">
    <citation type="submission" date="2015-09" db="EMBL/GenBank/DDBJ databases">
        <title>Identification and resolution of microdiversity through metagenomic sequencing of parallel consortia.</title>
        <authorList>
            <person name="Nelson W.C."/>
            <person name="Romine M.F."/>
            <person name="Lindemann S.R."/>
        </authorList>
    </citation>
    <scope>NUCLEOTIDE SEQUENCE [LARGE SCALE GENOMIC DNA]</scope>
    <source>
        <strain evidence="2">HL-109</strain>
    </source>
</reference>
<accession>A0A0P8A1P0</accession>
<dbReference type="AlphaFoldDB" id="A0A0P8A1P0"/>